<evidence type="ECO:0000256" key="5">
    <source>
        <dbReference type="ARBA" id="ARBA00022714"/>
    </source>
</evidence>
<evidence type="ECO:0000256" key="6">
    <source>
        <dbReference type="ARBA" id="ARBA00022723"/>
    </source>
</evidence>
<keyword evidence="18" id="KW-0732">Signal</keyword>
<dbReference type="InterPro" id="IPR050584">
    <property type="entry name" value="Cholesterol_7-desaturase"/>
</dbReference>
<dbReference type="PANTHER" id="PTHR21266">
    <property type="entry name" value="IRON-SULFUR DOMAIN CONTAINING PROTEIN"/>
    <property type="match status" value="1"/>
</dbReference>
<comment type="pathway">
    <text evidence="3">Hormone biosynthesis.</text>
</comment>
<keyword evidence="11 17" id="KW-0472">Membrane</keyword>
<evidence type="ECO:0000256" key="9">
    <source>
        <dbReference type="ARBA" id="ARBA00023004"/>
    </source>
</evidence>
<dbReference type="Pfam" id="PF00355">
    <property type="entry name" value="Rieske"/>
    <property type="match status" value="1"/>
</dbReference>
<dbReference type="GO" id="GO:0170056">
    <property type="term" value="F:cholesterol 7-desaturase [NAD(P)H] activity"/>
    <property type="evidence" value="ECO:0007669"/>
    <property type="project" value="UniProtKB-EC"/>
</dbReference>
<evidence type="ECO:0000256" key="15">
    <source>
        <dbReference type="ARBA" id="ARBA00047853"/>
    </source>
</evidence>
<evidence type="ECO:0000256" key="17">
    <source>
        <dbReference type="SAM" id="Phobius"/>
    </source>
</evidence>
<reference evidence="20" key="1">
    <citation type="submission" date="2014-12" db="EMBL/GenBank/DDBJ databases">
        <title>Insight into the proteome of Arion vulgaris.</title>
        <authorList>
            <person name="Aradska J."/>
            <person name="Bulat T."/>
            <person name="Smidak R."/>
            <person name="Sarate P."/>
            <person name="Gangsoo J."/>
            <person name="Sialana F."/>
            <person name="Bilban M."/>
            <person name="Lubec G."/>
        </authorList>
    </citation>
    <scope>NUCLEOTIDE SEQUENCE</scope>
    <source>
        <tissue evidence="20">Skin</tissue>
    </source>
</reference>
<evidence type="ECO:0000256" key="4">
    <source>
        <dbReference type="ARBA" id="ARBA00022692"/>
    </source>
</evidence>
<dbReference type="InterPro" id="IPR017941">
    <property type="entry name" value="Rieske_2Fe-2S"/>
</dbReference>
<keyword evidence="10" id="KW-0411">Iron-sulfur</keyword>
<evidence type="ECO:0000256" key="8">
    <source>
        <dbReference type="ARBA" id="ARBA00023002"/>
    </source>
</evidence>
<evidence type="ECO:0000256" key="1">
    <source>
        <dbReference type="ARBA" id="ARBA00001962"/>
    </source>
</evidence>
<name>A0A0B6ZW40_9EUPU</name>
<evidence type="ECO:0000256" key="18">
    <source>
        <dbReference type="SAM" id="SignalP"/>
    </source>
</evidence>
<evidence type="ECO:0000256" key="2">
    <source>
        <dbReference type="ARBA" id="ARBA00004370"/>
    </source>
</evidence>
<evidence type="ECO:0000313" key="20">
    <source>
        <dbReference type="EMBL" id="CEK72818.1"/>
    </source>
</evidence>
<dbReference type="GO" id="GO:0016020">
    <property type="term" value="C:membrane"/>
    <property type="evidence" value="ECO:0007669"/>
    <property type="project" value="UniProtKB-SubCell"/>
</dbReference>
<dbReference type="GO" id="GO:0005737">
    <property type="term" value="C:cytoplasm"/>
    <property type="evidence" value="ECO:0007669"/>
    <property type="project" value="TreeGrafter"/>
</dbReference>
<comment type="catalytic activity">
    <reaction evidence="16">
        <text>cholesterol + NADPH + O2 + H(+) = 7-dehydrocholesterol + NADP(+) + 2 H2O</text>
        <dbReference type="Rhea" id="RHEA:45024"/>
        <dbReference type="ChEBI" id="CHEBI:15377"/>
        <dbReference type="ChEBI" id="CHEBI:15378"/>
        <dbReference type="ChEBI" id="CHEBI:15379"/>
        <dbReference type="ChEBI" id="CHEBI:16113"/>
        <dbReference type="ChEBI" id="CHEBI:17759"/>
        <dbReference type="ChEBI" id="CHEBI:57783"/>
        <dbReference type="ChEBI" id="CHEBI:58349"/>
        <dbReference type="EC" id="1.14.19.21"/>
    </reaction>
    <physiologicalReaction direction="left-to-right" evidence="16">
        <dbReference type="Rhea" id="RHEA:45025"/>
    </physiologicalReaction>
</comment>
<keyword evidence="5" id="KW-0001">2Fe-2S</keyword>
<organism evidence="20">
    <name type="scientific">Arion vulgaris</name>
    <dbReference type="NCBI Taxonomy" id="1028688"/>
    <lineage>
        <taxon>Eukaryota</taxon>
        <taxon>Metazoa</taxon>
        <taxon>Spiralia</taxon>
        <taxon>Lophotrochozoa</taxon>
        <taxon>Mollusca</taxon>
        <taxon>Gastropoda</taxon>
        <taxon>Heterobranchia</taxon>
        <taxon>Euthyneura</taxon>
        <taxon>Panpulmonata</taxon>
        <taxon>Eupulmonata</taxon>
        <taxon>Stylommatophora</taxon>
        <taxon>Helicina</taxon>
        <taxon>Arionoidea</taxon>
        <taxon>Arionidae</taxon>
        <taxon>Arion</taxon>
    </lineage>
</organism>
<evidence type="ECO:0000256" key="16">
    <source>
        <dbReference type="ARBA" id="ARBA00049548"/>
    </source>
</evidence>
<keyword evidence="7 17" id="KW-1133">Transmembrane helix</keyword>
<dbReference type="GO" id="GO:0051537">
    <property type="term" value="F:2 iron, 2 sulfur cluster binding"/>
    <property type="evidence" value="ECO:0007669"/>
    <property type="project" value="UniProtKB-KW"/>
</dbReference>
<keyword evidence="8" id="KW-0560">Oxidoreductase</keyword>
<feature type="chain" id="PRO_5002112450" description="cholesterol 7-desaturase" evidence="18">
    <location>
        <begin position="22"/>
        <end position="468"/>
    </location>
</feature>
<comment type="catalytic activity">
    <reaction evidence="15">
        <text>cholesterol + NADH + O2 + H(+) = 7-dehydrocholesterol + NAD(+) + 2 H2O</text>
        <dbReference type="Rhea" id="RHEA:51644"/>
        <dbReference type="ChEBI" id="CHEBI:15377"/>
        <dbReference type="ChEBI" id="CHEBI:15378"/>
        <dbReference type="ChEBI" id="CHEBI:15379"/>
        <dbReference type="ChEBI" id="CHEBI:16113"/>
        <dbReference type="ChEBI" id="CHEBI:17759"/>
        <dbReference type="ChEBI" id="CHEBI:57540"/>
        <dbReference type="ChEBI" id="CHEBI:57945"/>
        <dbReference type="EC" id="1.14.19.21"/>
    </reaction>
    <physiologicalReaction direction="left-to-right" evidence="15">
        <dbReference type="Rhea" id="RHEA:51645"/>
    </physiologicalReaction>
</comment>
<feature type="signal peptide" evidence="18">
    <location>
        <begin position="1"/>
        <end position="21"/>
    </location>
</feature>
<evidence type="ECO:0000256" key="12">
    <source>
        <dbReference type="ARBA" id="ARBA00025712"/>
    </source>
</evidence>
<dbReference type="Pfam" id="PF19298">
    <property type="entry name" value="KshA_C"/>
    <property type="match status" value="1"/>
</dbReference>
<comment type="pathway">
    <text evidence="12">Steroid hormone biosynthesis; dafachronic acid biosynthesis.</text>
</comment>
<gene>
    <name evidence="20" type="primary">ORF84099</name>
</gene>
<dbReference type="InterPro" id="IPR036922">
    <property type="entry name" value="Rieske_2Fe-2S_sf"/>
</dbReference>
<evidence type="ECO:0000256" key="10">
    <source>
        <dbReference type="ARBA" id="ARBA00023014"/>
    </source>
</evidence>
<dbReference type="EC" id="1.14.19.21" evidence="14"/>
<comment type="subcellular location">
    <subcellularLocation>
        <location evidence="2">Membrane</location>
    </subcellularLocation>
</comment>
<evidence type="ECO:0000256" key="7">
    <source>
        <dbReference type="ARBA" id="ARBA00022989"/>
    </source>
</evidence>
<evidence type="ECO:0000256" key="14">
    <source>
        <dbReference type="ARBA" id="ARBA00026095"/>
    </source>
</evidence>
<dbReference type="PANTHER" id="PTHR21266:SF32">
    <property type="entry name" value="CHOLESTEROL 7-DESATURASE NVD"/>
    <property type="match status" value="1"/>
</dbReference>
<keyword evidence="6" id="KW-0479">Metal-binding</keyword>
<evidence type="ECO:0000259" key="19">
    <source>
        <dbReference type="PROSITE" id="PS51296"/>
    </source>
</evidence>
<dbReference type="GO" id="GO:0008203">
    <property type="term" value="P:cholesterol metabolic process"/>
    <property type="evidence" value="ECO:0007669"/>
    <property type="project" value="InterPro"/>
</dbReference>
<sequence>MWARNYLIATFLLLLVLAVSASVSDKVLQIPLFEVGSLWVKAAETFTLRVLTSFLALSDLTSPWTYVKMSAMIVLIYGSYAIFFRPMNRVKKLGDVGYIAEGAFSLKETANMVQKRRKIGNIPPPFPNGWFGLMESFQLKTGEAKTVSALGQNLAVFRDQNGTAHVLDAYCPHMGANLAAGGRVLGDCIECPFHAWKFRGHDGKCVSIPYTDKIPNIARVKSWPVREVSGWVFIWHHAESVDPTWSIPVVEEIENKKWVYKGRTEHYINAHIEEIPENGADVVHLKQVHGPIMTAGADLRTMWNKRWAFAEHHWTAAWDQLPEPDGHIGCLKLNHDITIFNFKIPLLNLKVCAKQIGPGLVYLEFDSFFGRGMYLQTVVPQAPLVQRVVHNIFVNTWMPTCIAKFYLLSEALQVERDIMIWNNKQYEGRPLFVKSKEDSLIAKHRRWYSQFYSKNTSSNIFQKENLDF</sequence>
<keyword evidence="9" id="KW-0408">Iron</keyword>
<comment type="similarity">
    <text evidence="13">Belongs to the cholesterol 7-desaturase family.</text>
</comment>
<protein>
    <recommendedName>
        <fullName evidence="14">cholesterol 7-desaturase</fullName>
        <ecNumber evidence="14">1.14.19.21</ecNumber>
    </recommendedName>
</protein>
<keyword evidence="4 17" id="KW-0812">Transmembrane</keyword>
<evidence type="ECO:0000256" key="11">
    <source>
        <dbReference type="ARBA" id="ARBA00023136"/>
    </source>
</evidence>
<dbReference type="GO" id="GO:0046872">
    <property type="term" value="F:metal ion binding"/>
    <property type="evidence" value="ECO:0007669"/>
    <property type="project" value="UniProtKB-KW"/>
</dbReference>
<comment type="cofactor">
    <cofactor evidence="1">
        <name>Fe cation</name>
        <dbReference type="ChEBI" id="CHEBI:24875"/>
    </cofactor>
</comment>
<dbReference type="EMBL" id="HACG01025953">
    <property type="protein sequence ID" value="CEK72818.1"/>
    <property type="molecule type" value="Transcribed_RNA"/>
</dbReference>
<accession>A0A0B6ZW40</accession>
<dbReference type="PROSITE" id="PS51296">
    <property type="entry name" value="RIESKE"/>
    <property type="match status" value="1"/>
</dbReference>
<dbReference type="UniPathway" id="UPA01020"/>
<dbReference type="AlphaFoldDB" id="A0A0B6ZW40"/>
<dbReference type="InterPro" id="IPR045605">
    <property type="entry name" value="KshA-like_C"/>
</dbReference>
<dbReference type="SUPFAM" id="SSF50022">
    <property type="entry name" value="ISP domain"/>
    <property type="match status" value="1"/>
</dbReference>
<dbReference type="Gene3D" id="3.90.380.10">
    <property type="entry name" value="Naphthalene 1,2-dioxygenase Alpha Subunit, Chain A, domain 1"/>
    <property type="match status" value="1"/>
</dbReference>
<dbReference type="Gene3D" id="2.102.10.10">
    <property type="entry name" value="Rieske [2Fe-2S] iron-sulphur domain"/>
    <property type="match status" value="1"/>
</dbReference>
<evidence type="ECO:0000256" key="3">
    <source>
        <dbReference type="ARBA" id="ARBA00004972"/>
    </source>
</evidence>
<feature type="domain" description="Rieske" evidence="19">
    <location>
        <begin position="131"/>
        <end position="234"/>
    </location>
</feature>
<proteinExistence type="inferred from homology"/>
<feature type="transmembrane region" description="Helical" evidence="17">
    <location>
        <begin position="64"/>
        <end position="83"/>
    </location>
</feature>
<evidence type="ECO:0000256" key="13">
    <source>
        <dbReference type="ARBA" id="ARBA00025729"/>
    </source>
</evidence>